<evidence type="ECO:0000256" key="3">
    <source>
        <dbReference type="ARBA" id="ARBA00022989"/>
    </source>
</evidence>
<feature type="transmembrane region" description="Helical" evidence="6">
    <location>
        <begin position="14"/>
        <end position="36"/>
    </location>
</feature>
<reference evidence="9 10" key="1">
    <citation type="journal article" date="2015" name="Int. J. Syst. Evol. Microbiol.">
        <title>Carboxylicivirga linearis sp. nov., isolated from a sea cucumber culture pond.</title>
        <authorList>
            <person name="Wang F.Q."/>
            <person name="Zhou Y.X."/>
            <person name="Lin X.Z."/>
            <person name="Chen G.J."/>
            <person name="Du Z.J."/>
        </authorList>
    </citation>
    <scope>NUCLEOTIDE SEQUENCE [LARGE SCALE GENOMIC DNA]</scope>
    <source>
        <strain evidence="9 10">FB218</strain>
    </source>
</reference>
<evidence type="ECO:0000313" key="9">
    <source>
        <dbReference type="EMBL" id="MBS2096758.1"/>
    </source>
</evidence>
<dbReference type="InterPro" id="IPR058625">
    <property type="entry name" value="MdtA-like_BSH"/>
</dbReference>
<keyword evidence="4 6" id="KW-0472">Membrane</keyword>
<accession>A0ABS5JPI2</accession>
<comment type="subcellular location">
    <subcellularLocation>
        <location evidence="1">Membrane</location>
        <topology evidence="1">Single-pass membrane protein</topology>
    </subcellularLocation>
</comment>
<protein>
    <submittedName>
        <fullName evidence="9">HlyD family secretion protein</fullName>
    </submittedName>
</protein>
<comment type="caution">
    <text evidence="9">The sequence shown here is derived from an EMBL/GenBank/DDBJ whole genome shotgun (WGS) entry which is preliminary data.</text>
</comment>
<evidence type="ECO:0000256" key="6">
    <source>
        <dbReference type="SAM" id="Phobius"/>
    </source>
</evidence>
<keyword evidence="2 6" id="KW-0812">Transmembrane</keyword>
<dbReference type="Gene3D" id="1.10.287.470">
    <property type="entry name" value="Helix hairpin bin"/>
    <property type="match status" value="1"/>
</dbReference>
<dbReference type="Proteomes" id="UP000708576">
    <property type="component" value="Unassembled WGS sequence"/>
</dbReference>
<dbReference type="Gene3D" id="2.40.50.100">
    <property type="match status" value="1"/>
</dbReference>
<dbReference type="Pfam" id="PF25917">
    <property type="entry name" value="BSH_RND"/>
    <property type="match status" value="1"/>
</dbReference>
<keyword evidence="5" id="KW-0175">Coiled coil</keyword>
<name>A0ABS5JPI2_9BACT</name>
<organism evidence="9 10">
    <name type="scientific">Carboxylicivirga linearis</name>
    <dbReference type="NCBI Taxonomy" id="1628157"/>
    <lineage>
        <taxon>Bacteria</taxon>
        <taxon>Pseudomonadati</taxon>
        <taxon>Bacteroidota</taxon>
        <taxon>Bacteroidia</taxon>
        <taxon>Marinilabiliales</taxon>
        <taxon>Marinilabiliaceae</taxon>
        <taxon>Carboxylicivirga</taxon>
    </lineage>
</organism>
<keyword evidence="10" id="KW-1185">Reference proteome</keyword>
<dbReference type="PANTHER" id="PTHR30386:SF26">
    <property type="entry name" value="TRANSPORT PROTEIN COMB"/>
    <property type="match status" value="1"/>
</dbReference>
<dbReference type="EMBL" id="JAGUCO010000001">
    <property type="protein sequence ID" value="MBS2096758.1"/>
    <property type="molecule type" value="Genomic_DNA"/>
</dbReference>
<evidence type="ECO:0000259" key="8">
    <source>
        <dbReference type="Pfam" id="PF25954"/>
    </source>
</evidence>
<evidence type="ECO:0000256" key="2">
    <source>
        <dbReference type="ARBA" id="ARBA00022692"/>
    </source>
</evidence>
<feature type="coiled-coil region" evidence="5">
    <location>
        <begin position="190"/>
        <end position="217"/>
    </location>
</feature>
<gene>
    <name evidence="9" type="ORF">KEM10_00625</name>
</gene>
<proteinExistence type="predicted"/>
<evidence type="ECO:0000256" key="4">
    <source>
        <dbReference type="ARBA" id="ARBA00023136"/>
    </source>
</evidence>
<evidence type="ECO:0000256" key="5">
    <source>
        <dbReference type="SAM" id="Coils"/>
    </source>
</evidence>
<feature type="domain" description="Multidrug resistance protein MdtA-like barrel-sandwich hybrid" evidence="7">
    <location>
        <begin position="60"/>
        <end position="253"/>
    </location>
</feature>
<feature type="domain" description="CusB-like beta-barrel" evidence="8">
    <location>
        <begin position="259"/>
        <end position="301"/>
    </location>
</feature>
<evidence type="ECO:0000313" key="10">
    <source>
        <dbReference type="Proteomes" id="UP000708576"/>
    </source>
</evidence>
<evidence type="ECO:0000259" key="7">
    <source>
        <dbReference type="Pfam" id="PF25917"/>
    </source>
</evidence>
<feature type="coiled-coil region" evidence="5">
    <location>
        <begin position="96"/>
        <end position="151"/>
    </location>
</feature>
<dbReference type="InterPro" id="IPR058792">
    <property type="entry name" value="Beta-barrel_RND_2"/>
</dbReference>
<dbReference type="RefSeq" id="WP_212212154.1">
    <property type="nucleotide sequence ID" value="NZ_JAGUCO010000001.1"/>
</dbReference>
<keyword evidence="3 6" id="KW-1133">Transmembrane helix</keyword>
<dbReference type="PANTHER" id="PTHR30386">
    <property type="entry name" value="MEMBRANE FUSION SUBUNIT OF EMRAB-TOLC MULTIDRUG EFFLUX PUMP"/>
    <property type="match status" value="1"/>
</dbReference>
<dbReference type="Gene3D" id="2.40.30.170">
    <property type="match status" value="1"/>
</dbReference>
<dbReference type="Pfam" id="PF25954">
    <property type="entry name" value="Beta-barrel_RND_2"/>
    <property type="match status" value="1"/>
</dbReference>
<dbReference type="InterPro" id="IPR050739">
    <property type="entry name" value="MFP"/>
</dbReference>
<sequence length="353" mass="40117">MSENINKYHRLDNIAVRITYFIALSILLGLLIWGIFRLVDFMRYESTNDAQVKEYINPILSRATGYVQEIRFKDHQKVQKGDTLLVLDKEESMVRFAEAKAALASAQAHLKVLENNYTSATGNMSVNKSRISAEKAELWKQQQEYDRYEKLYKVEAVTLQQFENIKTKLDVAQSNYEAVKKSFEVSNSKKEEVKTQIEVAKATIEQKEAVLQKIQLDLMYAVITAPSDGYLGKKTIQKGQYIQKGQTIGFIVDMEQGKWIEANFEETQIAEMKEGQEAEISIDAYPGEVFHGKIESLSPATGSQFSLLPPDNATGNFVKITQRFTVRIQFTDEEKAIERLKAGMNAEVSVPKL</sequence>
<dbReference type="SUPFAM" id="SSF111369">
    <property type="entry name" value="HlyD-like secretion proteins"/>
    <property type="match status" value="2"/>
</dbReference>
<evidence type="ECO:0000256" key="1">
    <source>
        <dbReference type="ARBA" id="ARBA00004167"/>
    </source>
</evidence>